<keyword evidence="4" id="KW-1185">Reference proteome</keyword>
<proteinExistence type="predicted"/>
<evidence type="ECO:0000259" key="2">
    <source>
        <dbReference type="Pfam" id="PF17667"/>
    </source>
</evidence>
<feature type="compositionally biased region" description="Polar residues" evidence="1">
    <location>
        <begin position="709"/>
        <end position="725"/>
    </location>
</feature>
<protein>
    <recommendedName>
        <fullName evidence="2">Fungal-type protein kinase domain-containing protein</fullName>
    </recommendedName>
</protein>
<dbReference type="EMBL" id="KZ084104">
    <property type="protein sequence ID" value="OSD02551.1"/>
    <property type="molecule type" value="Genomic_DNA"/>
</dbReference>
<dbReference type="PROSITE" id="PS00109">
    <property type="entry name" value="PROTEIN_KINASE_TYR"/>
    <property type="match status" value="1"/>
</dbReference>
<dbReference type="PANTHER" id="PTHR38248">
    <property type="entry name" value="FUNK1 6"/>
    <property type="match status" value="1"/>
</dbReference>
<feature type="region of interest" description="Disordered" evidence="1">
    <location>
        <begin position="700"/>
        <end position="783"/>
    </location>
</feature>
<evidence type="ECO:0000256" key="1">
    <source>
        <dbReference type="SAM" id="MobiDB-lite"/>
    </source>
</evidence>
<feature type="domain" description="Fungal-type protein kinase" evidence="2">
    <location>
        <begin position="433"/>
        <end position="569"/>
    </location>
</feature>
<name>A0A1Y2IQP9_TRAC3</name>
<dbReference type="InterPro" id="IPR040976">
    <property type="entry name" value="Pkinase_fungal"/>
</dbReference>
<feature type="compositionally biased region" description="Polar residues" evidence="1">
    <location>
        <begin position="738"/>
        <end position="747"/>
    </location>
</feature>
<dbReference type="Proteomes" id="UP000193067">
    <property type="component" value="Unassembled WGS sequence"/>
</dbReference>
<sequence length="783" mass="88688">MNPYWAEITLEEWLNICMPGADLPLEAKQNLQPFSVNCSAQERHMYPGLYTGLNQILATLGNNDYKFWVTGENHDQAADHGGGDHDEDINKLKPDLTLYPTTDRAERAIALEHKPTDAAGGHKERDKELAALLAMQAHTNWAFAELFIEVKQDPNRRPFNFRPGTGLFPPKDADGRHTDALGQIIDYAVQLSLRQHRLFVPMIVIYRQHARFIYFDKTVVMVSQPFNYVEDTVPLATFIFRYINASRSRQGFDPTATLASEEDEAFFRQLVTKTDSTIAKELTPAEATLVQQLKAMYARAPHLREALQDAVSPGWPIHWLCIYSQWSSEDGSWIADSEFSERRFLVGRPAFKTSSIIGRATKGFVAWDIVRACPVYIKDSWRTDLQGHLTEFEVYLRFQSSGEKLKYVPTALGGGDVWNAGPQKTLSCQANVAEGGQKFPKRIHTRLVLKEVCRPLKSFHDWYNLVYLMRDALIAHKIAWEQHRVLHRDVSAANILVYDGDPGSSSDPVGLLSDWDLAKAGEEALEPRPSQPFRSGTWQFMSAARQWLPWKPHVLADDLESFMHILNWLALRYMKHKMSGNPAMLLHCIQTHFDGSILRQCTPEKLEFVMHGIRLIKPEKEYEDHPFVVLLRELSDLCMRQYAELNPEDFEGNPSGWVEMFRLKADAPLNTHQAILETFERALDPTKWEAVSRKQPLAKLPDQIHHIIPSSSSTGTKRPVSTSTKADSEGDRRKKRALTTSEKQTASADHVHSGGGSAPTSHEQSAAHSRQAPPATSNKARKK</sequence>
<dbReference type="GO" id="GO:0004672">
    <property type="term" value="F:protein kinase activity"/>
    <property type="evidence" value="ECO:0007669"/>
    <property type="project" value="InterPro"/>
</dbReference>
<evidence type="ECO:0000313" key="3">
    <source>
        <dbReference type="EMBL" id="OSD02551.1"/>
    </source>
</evidence>
<accession>A0A1Y2IQP9</accession>
<organism evidence="3 4">
    <name type="scientific">Trametes coccinea (strain BRFM310)</name>
    <name type="common">Pycnoporus coccineus</name>
    <dbReference type="NCBI Taxonomy" id="1353009"/>
    <lineage>
        <taxon>Eukaryota</taxon>
        <taxon>Fungi</taxon>
        <taxon>Dikarya</taxon>
        <taxon>Basidiomycota</taxon>
        <taxon>Agaricomycotina</taxon>
        <taxon>Agaricomycetes</taxon>
        <taxon>Polyporales</taxon>
        <taxon>Polyporaceae</taxon>
        <taxon>Trametes</taxon>
    </lineage>
</organism>
<dbReference type="InterPro" id="IPR011009">
    <property type="entry name" value="Kinase-like_dom_sf"/>
</dbReference>
<dbReference type="Pfam" id="PF17667">
    <property type="entry name" value="Pkinase_fungal"/>
    <property type="match status" value="1"/>
</dbReference>
<evidence type="ECO:0000313" key="4">
    <source>
        <dbReference type="Proteomes" id="UP000193067"/>
    </source>
</evidence>
<dbReference type="AlphaFoldDB" id="A0A1Y2IQP9"/>
<dbReference type="SUPFAM" id="SSF56112">
    <property type="entry name" value="Protein kinase-like (PK-like)"/>
    <property type="match status" value="1"/>
</dbReference>
<dbReference type="InterPro" id="IPR008266">
    <property type="entry name" value="Tyr_kinase_AS"/>
</dbReference>
<dbReference type="OrthoDB" id="2791154at2759"/>
<feature type="compositionally biased region" description="Polar residues" evidence="1">
    <location>
        <begin position="758"/>
        <end position="783"/>
    </location>
</feature>
<reference evidence="3 4" key="1">
    <citation type="journal article" date="2015" name="Biotechnol. Biofuels">
        <title>Enhanced degradation of softwood versus hardwood by the white-rot fungus Pycnoporus coccineus.</title>
        <authorList>
            <person name="Couturier M."/>
            <person name="Navarro D."/>
            <person name="Chevret D."/>
            <person name="Henrissat B."/>
            <person name="Piumi F."/>
            <person name="Ruiz-Duenas F.J."/>
            <person name="Martinez A.T."/>
            <person name="Grigoriev I.V."/>
            <person name="Riley R."/>
            <person name="Lipzen A."/>
            <person name="Berrin J.G."/>
            <person name="Master E.R."/>
            <person name="Rosso M.N."/>
        </authorList>
    </citation>
    <scope>NUCLEOTIDE SEQUENCE [LARGE SCALE GENOMIC DNA]</scope>
    <source>
        <strain evidence="3 4">BRFM310</strain>
    </source>
</reference>
<dbReference type="Gene3D" id="1.10.510.10">
    <property type="entry name" value="Transferase(Phosphotransferase) domain 1"/>
    <property type="match status" value="1"/>
</dbReference>
<gene>
    <name evidence="3" type="ORF">PYCCODRAFT_1389678</name>
</gene>
<dbReference type="PANTHER" id="PTHR38248:SF2">
    <property type="entry name" value="FUNK1 11"/>
    <property type="match status" value="1"/>
</dbReference>